<keyword evidence="2" id="KW-1185">Reference proteome</keyword>
<sequence>MPAGGLYNISRCATKFQHIIQETRRELRTRMRPQVEMKEQGAMCDGRKTEKEKWEGIEGKFEHRERLLLALFPAHDLLKSHVQLFNICVRGLKGKNLQLRPRLRTRTQQEDMRGKTLRGGAAIGLYLLRKPGSASQPQSGCSKLVHVSEVKAGNADGAGLAESKGKESWSPHLAKTRFVEDVHPVQSRLVELEVKMRERLRDDPASRPKGYPAKIQMKGVITQMEWGQTQQVDVARAPIIDLEMRQRWHHEISERCKNSIQSLVGLYNDGQSRDATDMEAKILETRRRLEVAHGAQSHLYLTHSRPLEVEPKELCGCVGAEVDNQSGPESRCACNCVSKTTADMRQNPSLRTTE</sequence>
<comment type="caution">
    <text evidence="1">The sequence shown here is derived from an EMBL/GenBank/DDBJ whole genome shotgun (WGS) entry which is preliminary data.</text>
</comment>
<protein>
    <submittedName>
        <fullName evidence="1">Uncharacterized protein</fullName>
    </submittedName>
</protein>
<evidence type="ECO:0000313" key="1">
    <source>
        <dbReference type="EMBL" id="KAJ7603795.1"/>
    </source>
</evidence>
<reference evidence="1" key="1">
    <citation type="submission" date="2023-03" db="EMBL/GenBank/DDBJ databases">
        <title>Massive genome expansion in bonnet fungi (Mycena s.s.) driven by repeated elements and novel gene families across ecological guilds.</title>
        <authorList>
            <consortium name="Lawrence Berkeley National Laboratory"/>
            <person name="Harder C.B."/>
            <person name="Miyauchi S."/>
            <person name="Viragh M."/>
            <person name="Kuo A."/>
            <person name="Thoen E."/>
            <person name="Andreopoulos B."/>
            <person name="Lu D."/>
            <person name="Skrede I."/>
            <person name="Drula E."/>
            <person name="Henrissat B."/>
            <person name="Morin E."/>
            <person name="Kohler A."/>
            <person name="Barry K."/>
            <person name="LaButti K."/>
            <person name="Morin E."/>
            <person name="Salamov A."/>
            <person name="Lipzen A."/>
            <person name="Mereny Z."/>
            <person name="Hegedus B."/>
            <person name="Baldrian P."/>
            <person name="Stursova M."/>
            <person name="Weitz H."/>
            <person name="Taylor A."/>
            <person name="Grigoriev I.V."/>
            <person name="Nagy L.G."/>
            <person name="Martin F."/>
            <person name="Kauserud H."/>
        </authorList>
    </citation>
    <scope>NUCLEOTIDE SEQUENCE</scope>
    <source>
        <strain evidence="1">9284</strain>
    </source>
</reference>
<accession>A0AAD7AXU1</accession>
<dbReference type="EMBL" id="JARKIF010000124">
    <property type="protein sequence ID" value="KAJ7603795.1"/>
    <property type="molecule type" value="Genomic_DNA"/>
</dbReference>
<dbReference type="AlphaFoldDB" id="A0AAD7AXU1"/>
<organism evidence="1 2">
    <name type="scientific">Roridomyces roridus</name>
    <dbReference type="NCBI Taxonomy" id="1738132"/>
    <lineage>
        <taxon>Eukaryota</taxon>
        <taxon>Fungi</taxon>
        <taxon>Dikarya</taxon>
        <taxon>Basidiomycota</taxon>
        <taxon>Agaricomycotina</taxon>
        <taxon>Agaricomycetes</taxon>
        <taxon>Agaricomycetidae</taxon>
        <taxon>Agaricales</taxon>
        <taxon>Marasmiineae</taxon>
        <taxon>Mycenaceae</taxon>
        <taxon>Roridomyces</taxon>
    </lineage>
</organism>
<gene>
    <name evidence="1" type="ORF">FB45DRAFT_881216</name>
</gene>
<name>A0AAD7AXU1_9AGAR</name>
<dbReference type="Proteomes" id="UP001221142">
    <property type="component" value="Unassembled WGS sequence"/>
</dbReference>
<proteinExistence type="predicted"/>
<evidence type="ECO:0000313" key="2">
    <source>
        <dbReference type="Proteomes" id="UP001221142"/>
    </source>
</evidence>